<organism evidence="1 2">
    <name type="scientific">Colocasia esculenta</name>
    <name type="common">Wild taro</name>
    <name type="synonym">Arum esculentum</name>
    <dbReference type="NCBI Taxonomy" id="4460"/>
    <lineage>
        <taxon>Eukaryota</taxon>
        <taxon>Viridiplantae</taxon>
        <taxon>Streptophyta</taxon>
        <taxon>Embryophyta</taxon>
        <taxon>Tracheophyta</taxon>
        <taxon>Spermatophyta</taxon>
        <taxon>Magnoliopsida</taxon>
        <taxon>Liliopsida</taxon>
        <taxon>Araceae</taxon>
        <taxon>Aroideae</taxon>
        <taxon>Colocasieae</taxon>
        <taxon>Colocasia</taxon>
    </lineage>
</organism>
<dbReference type="Proteomes" id="UP000652761">
    <property type="component" value="Unassembled WGS sequence"/>
</dbReference>
<keyword evidence="2" id="KW-1185">Reference proteome</keyword>
<evidence type="ECO:0000313" key="1">
    <source>
        <dbReference type="EMBL" id="MQL92147.1"/>
    </source>
</evidence>
<proteinExistence type="predicted"/>
<comment type="caution">
    <text evidence="1">The sequence shown here is derived from an EMBL/GenBank/DDBJ whole genome shotgun (WGS) entry which is preliminary data.</text>
</comment>
<dbReference type="AlphaFoldDB" id="A0A843VC85"/>
<accession>A0A843VC85</accession>
<evidence type="ECO:0000313" key="2">
    <source>
        <dbReference type="Proteomes" id="UP000652761"/>
    </source>
</evidence>
<gene>
    <name evidence="1" type="ORF">Taro_024766</name>
</gene>
<dbReference type="EMBL" id="NMUH01001416">
    <property type="protein sequence ID" value="MQL92147.1"/>
    <property type="molecule type" value="Genomic_DNA"/>
</dbReference>
<name>A0A843VC85_COLES</name>
<reference evidence="1" key="1">
    <citation type="submission" date="2017-07" db="EMBL/GenBank/DDBJ databases">
        <title>Taro Niue Genome Assembly and Annotation.</title>
        <authorList>
            <person name="Atibalentja N."/>
            <person name="Keating K."/>
            <person name="Fields C.J."/>
        </authorList>
    </citation>
    <scope>NUCLEOTIDE SEQUENCE</scope>
    <source>
        <strain evidence="1">Niue_2</strain>
        <tissue evidence="1">Leaf</tissue>
    </source>
</reference>
<sequence length="65" mass="7389">MFPVSHFRELGLKSLKVPGMGLQLCGLQVWCWLVSTILWPYCVVVERQLDLSSVTARLRGWILAS</sequence>
<protein>
    <submittedName>
        <fullName evidence="1">Uncharacterized protein</fullName>
    </submittedName>
</protein>